<evidence type="ECO:0000256" key="1">
    <source>
        <dbReference type="SAM" id="SignalP"/>
    </source>
</evidence>
<geneLocation type="mitochondrion" evidence="2"/>
<proteinExistence type="predicted"/>
<keyword evidence="1" id="KW-0732">Signal</keyword>
<name>A0A6B9XX31_PICSI</name>
<accession>A0A6B9XX31</accession>
<keyword evidence="2" id="KW-0496">Mitochondrion</keyword>
<reference evidence="2" key="1">
    <citation type="submission" date="2019-03" db="EMBL/GenBank/DDBJ databases">
        <title>Largest Complete Mitochondrial Genome of a Gymnosperm, Sitka Spruce (Picea sitchensis), Indicates Complex Physical Structure.</title>
        <authorList>
            <person name="Jackman S.D."/>
            <person name="Coombe L."/>
            <person name="Warren R."/>
            <person name="Kirk H."/>
            <person name="Trinh E."/>
            <person name="McLeod T."/>
            <person name="Pleasance S."/>
            <person name="Pandoh P."/>
            <person name="Zhao Y."/>
            <person name="Coope R."/>
            <person name="Bousquet J."/>
            <person name="Bohlmann J.C."/>
            <person name="Jones S.J.M."/>
            <person name="Birol I."/>
        </authorList>
    </citation>
    <scope>NUCLEOTIDE SEQUENCE</scope>
    <source>
        <strain evidence="2">Q903</strain>
    </source>
</reference>
<feature type="signal peptide" evidence="1">
    <location>
        <begin position="1"/>
        <end position="17"/>
    </location>
</feature>
<dbReference type="EMBL" id="MK697705">
    <property type="protein sequence ID" value="QHR92680.1"/>
    <property type="molecule type" value="Genomic_DNA"/>
</dbReference>
<protein>
    <submittedName>
        <fullName evidence="2">Uncharacterized protein</fullName>
    </submittedName>
</protein>
<sequence length="85" mass="9486">MLNPWLWLDCSLVGLSAQPFPVGSKSKQEDKVNCFCEHLVKPSIPCPLSPEIKEPEPTVWERRAGKRLDCLLNLSPSTQSGNQPI</sequence>
<organism evidence="2">
    <name type="scientific">Picea sitchensis</name>
    <name type="common">Sitka spruce</name>
    <name type="synonym">Pinus sitchensis</name>
    <dbReference type="NCBI Taxonomy" id="3332"/>
    <lineage>
        <taxon>Eukaryota</taxon>
        <taxon>Viridiplantae</taxon>
        <taxon>Streptophyta</taxon>
        <taxon>Embryophyta</taxon>
        <taxon>Tracheophyta</taxon>
        <taxon>Spermatophyta</taxon>
        <taxon>Pinopsida</taxon>
        <taxon>Pinidae</taxon>
        <taxon>Conifers I</taxon>
        <taxon>Pinales</taxon>
        <taxon>Pinaceae</taxon>
        <taxon>Picea</taxon>
    </lineage>
</organism>
<feature type="chain" id="PRO_5025488430" evidence="1">
    <location>
        <begin position="18"/>
        <end position="85"/>
    </location>
</feature>
<dbReference type="AlphaFoldDB" id="A0A6B9XX31"/>
<gene>
    <name evidence="2" type="primary">orf06782</name>
    <name evidence="2" type="ORF">Q903MT_gene6728</name>
</gene>
<evidence type="ECO:0000313" key="2">
    <source>
        <dbReference type="EMBL" id="QHR92680.1"/>
    </source>
</evidence>